<evidence type="ECO:0000256" key="1">
    <source>
        <dbReference type="ARBA" id="ARBA00009580"/>
    </source>
</evidence>
<dbReference type="PROSITE" id="PS50056">
    <property type="entry name" value="TYR_PHOSPHATASE_2"/>
    <property type="match status" value="1"/>
</dbReference>
<sequence length="260" mass="30046">MGKELEVQHAENMRELGGYQTQDGREVATRKLIRAATLNLLDDEDTDYLANYGLRRIVDFRSPREREEQPDQEVPSAENIALPIFPVEEKKVSASPFEVMNKMKEGFSAHEQMMEVYRNFITMPHIHKQYNQFFGILLENEKPEESVLFHCTAGKDRTGFGAAMMLSALGVNRATIFEDYLKTNYYLAKKTEEIRQQARQAGVTEEMLYGINDMMTAKQEYLQTSFNLISEQYGDVDQYLRVGIGLSKQDIKDLRQLYLV</sequence>
<comment type="similarity">
    <text evidence="1">Belongs to the protein-tyrosine phosphatase family.</text>
</comment>
<name>A0ABS3LDM0_9ENTE</name>
<dbReference type="InterPro" id="IPR029021">
    <property type="entry name" value="Prot-tyrosine_phosphatase-like"/>
</dbReference>
<comment type="caution">
    <text evidence="3">The sequence shown here is derived from an EMBL/GenBank/DDBJ whole genome shotgun (WGS) entry which is preliminary data.</text>
</comment>
<dbReference type="PANTHER" id="PTHR31126:SF1">
    <property type="entry name" value="TYROSINE SPECIFIC PROTEIN PHOSPHATASES DOMAIN-CONTAINING PROTEIN"/>
    <property type="match status" value="1"/>
</dbReference>
<keyword evidence="4" id="KW-1185">Reference proteome</keyword>
<accession>A0ABS3LDM0</accession>
<gene>
    <name evidence="3" type="ORF">JZO70_16215</name>
</gene>
<reference evidence="3 4" key="1">
    <citation type="submission" date="2021-03" db="EMBL/GenBank/DDBJ databases">
        <title>Enterococcal diversity collection.</title>
        <authorList>
            <person name="Gilmore M.S."/>
            <person name="Schwartzman J."/>
            <person name="Van Tyne D."/>
            <person name="Martin M."/>
            <person name="Earl A.M."/>
            <person name="Manson A.L."/>
            <person name="Straub T."/>
            <person name="Salamzade R."/>
            <person name="Saavedra J."/>
            <person name="Lebreton F."/>
            <person name="Prichula J."/>
            <person name="Schaufler K."/>
            <person name="Gaca A."/>
            <person name="Sgardioli B."/>
            <person name="Wagenaar J."/>
            <person name="Strong T."/>
        </authorList>
    </citation>
    <scope>NUCLEOTIDE SEQUENCE [LARGE SCALE GENOMIC DNA]</scope>
    <source>
        <strain evidence="3 4">669A</strain>
    </source>
</reference>
<dbReference type="Proteomes" id="UP000664601">
    <property type="component" value="Unassembled WGS sequence"/>
</dbReference>
<protein>
    <submittedName>
        <fullName evidence="3">Tyrosine-protein phosphatase</fullName>
    </submittedName>
</protein>
<dbReference type="EMBL" id="JAFREM010000026">
    <property type="protein sequence ID" value="MBO1307723.1"/>
    <property type="molecule type" value="Genomic_DNA"/>
</dbReference>
<proteinExistence type="inferred from homology"/>
<dbReference type="PROSITE" id="PS00383">
    <property type="entry name" value="TYR_PHOSPHATASE_1"/>
    <property type="match status" value="1"/>
</dbReference>
<dbReference type="Gene3D" id="3.90.190.10">
    <property type="entry name" value="Protein tyrosine phosphatase superfamily"/>
    <property type="match status" value="1"/>
</dbReference>
<organism evidence="3 4">
    <name type="scientific">Candidatus Enterococcus moelleringii</name>
    <dbReference type="NCBI Taxonomy" id="2815325"/>
    <lineage>
        <taxon>Bacteria</taxon>
        <taxon>Bacillati</taxon>
        <taxon>Bacillota</taxon>
        <taxon>Bacilli</taxon>
        <taxon>Lactobacillales</taxon>
        <taxon>Enterococcaceae</taxon>
        <taxon>Enterococcus</taxon>
    </lineage>
</organism>
<dbReference type="RefSeq" id="WP_207674721.1">
    <property type="nucleotide sequence ID" value="NZ_JAFREM010000026.1"/>
</dbReference>
<dbReference type="PANTHER" id="PTHR31126">
    <property type="entry name" value="TYROSINE-PROTEIN PHOSPHATASE"/>
    <property type="match status" value="1"/>
</dbReference>
<evidence type="ECO:0000313" key="3">
    <source>
        <dbReference type="EMBL" id="MBO1307723.1"/>
    </source>
</evidence>
<dbReference type="InterPro" id="IPR000387">
    <property type="entry name" value="Tyr_Pase_dom"/>
</dbReference>
<evidence type="ECO:0000313" key="4">
    <source>
        <dbReference type="Proteomes" id="UP000664601"/>
    </source>
</evidence>
<feature type="domain" description="Tyrosine specific protein phosphatases" evidence="2">
    <location>
        <begin position="128"/>
        <end position="209"/>
    </location>
</feature>
<dbReference type="InterPro" id="IPR016130">
    <property type="entry name" value="Tyr_Pase_AS"/>
</dbReference>
<evidence type="ECO:0000259" key="2">
    <source>
        <dbReference type="PROSITE" id="PS50056"/>
    </source>
</evidence>
<dbReference type="InterPro" id="IPR026893">
    <property type="entry name" value="Tyr/Ser_Pase_IphP-type"/>
</dbReference>
<dbReference type="Pfam" id="PF13350">
    <property type="entry name" value="Y_phosphatase3"/>
    <property type="match status" value="1"/>
</dbReference>
<dbReference type="SUPFAM" id="SSF52799">
    <property type="entry name" value="(Phosphotyrosine protein) phosphatases II"/>
    <property type="match status" value="1"/>
</dbReference>